<sequence length="294" mass="30509">MVPTTVIIICGLIGVIVVLGFAIASGAGNGTLERIISKKESCSTDGVNRPVPYSAVSAKSSYKLSTLLVAGPCPVGYTTFTDLNGSALCCASSNIDIYSRTCAATGSESICAMSPGIPDSRDPDGAPHYPECKLIAKQQAQAQSGKLCPRAFPNYATMSGSGYKCCAGPLAAGGTDCLAGTSCTGLSSGQNLFNTPSSCEKALLMEKTQCPAGTAMVPEMRGSTSRTRNLSIPLCVGVNGNCLARGVLDSLRSVGYLTDINPDKNIINCDVYNKVFNDRLLDLSQVETSRSADL</sequence>
<evidence type="ECO:0000313" key="2">
    <source>
        <dbReference type="EMBL" id="QHT19211.1"/>
    </source>
</evidence>
<reference evidence="2" key="1">
    <citation type="journal article" date="2020" name="Nature">
        <title>Giant virus diversity and host interactions through global metagenomics.</title>
        <authorList>
            <person name="Schulz F."/>
            <person name="Roux S."/>
            <person name="Paez-Espino D."/>
            <person name="Jungbluth S."/>
            <person name="Walsh D.A."/>
            <person name="Denef V.J."/>
            <person name="McMahon K.D."/>
            <person name="Konstantinidis K.T."/>
            <person name="Eloe-Fadrosh E.A."/>
            <person name="Kyrpides N.C."/>
            <person name="Woyke T."/>
        </authorList>
    </citation>
    <scope>NUCLEOTIDE SEQUENCE</scope>
    <source>
        <strain evidence="2">GVMAG-M-3300023174-57</strain>
    </source>
</reference>
<dbReference type="EMBL" id="MN739664">
    <property type="protein sequence ID" value="QHT19211.1"/>
    <property type="molecule type" value="Genomic_DNA"/>
</dbReference>
<evidence type="ECO:0000256" key="1">
    <source>
        <dbReference type="SAM" id="Phobius"/>
    </source>
</evidence>
<dbReference type="AlphaFoldDB" id="A0A6C0DRW0"/>
<proteinExistence type="predicted"/>
<keyword evidence="1" id="KW-1133">Transmembrane helix</keyword>
<keyword evidence="1" id="KW-0812">Transmembrane</keyword>
<accession>A0A6C0DRW0</accession>
<protein>
    <submittedName>
        <fullName evidence="2">Uncharacterized protein</fullName>
    </submittedName>
</protein>
<feature type="transmembrane region" description="Helical" evidence="1">
    <location>
        <begin position="6"/>
        <end position="28"/>
    </location>
</feature>
<keyword evidence="1" id="KW-0472">Membrane</keyword>
<name>A0A6C0DRW0_9ZZZZ</name>
<organism evidence="2">
    <name type="scientific">viral metagenome</name>
    <dbReference type="NCBI Taxonomy" id="1070528"/>
    <lineage>
        <taxon>unclassified sequences</taxon>
        <taxon>metagenomes</taxon>
        <taxon>organismal metagenomes</taxon>
    </lineage>
</organism>